<evidence type="ECO:0000259" key="4">
    <source>
        <dbReference type="PROSITE" id="PS51061"/>
    </source>
</evidence>
<dbReference type="NCBIfam" id="NF041568">
    <property type="entry name" value="Jag_EloR"/>
    <property type="match status" value="1"/>
</dbReference>
<evidence type="ECO:0000256" key="2">
    <source>
        <dbReference type="PROSITE-ProRule" id="PRU00118"/>
    </source>
</evidence>
<dbReference type="EMBL" id="JAHLQO010000001">
    <property type="protein sequence ID" value="MBU5668465.1"/>
    <property type="molecule type" value="Genomic_DNA"/>
</dbReference>
<comment type="function">
    <text evidence="1">A probable RNA chaperone. Forms a complex with KhpA which binds to cellular RNA and controls its expression. Plays a role in peptidoglycan (PG) homeostasis and cell length regulation.</text>
</comment>
<evidence type="ECO:0000313" key="6">
    <source>
        <dbReference type="Proteomes" id="UP000783742"/>
    </source>
</evidence>
<dbReference type="InterPro" id="IPR001374">
    <property type="entry name" value="R3H_dom"/>
</dbReference>
<proteinExistence type="inferred from homology"/>
<comment type="similarity">
    <text evidence="1">Belongs to the KhpB RNA-binding protein family.</text>
</comment>
<sequence>MSYVIKTAKSVDEAVSQALKELNISREDAKIEILDEGQKGFLGLIGSKDATVKVTSTKDETESILNEIFSENIESEESQQAVQNDELKIENNDISINNEDDFTNNLETEEIVEVNKIDAEENYENYKSEEITSEDSEKDYDEDEVILETAREFISKLLETLELENIVEMELVSDTLNVNINGDESRLGILIGKRGVTLDSIQYILNLLVNKKSSRYIRVSLDSSGYREKRKHTLEELAEKMARKVVKSGRPIKLEPMNSYERKIIHTKLQDFDGVLTHSEGRDPFRKVVIQKEREY</sequence>
<dbReference type="SMART" id="SM00393">
    <property type="entry name" value="R3H"/>
    <property type="match status" value="1"/>
</dbReference>
<dbReference type="InterPro" id="IPR004044">
    <property type="entry name" value="KH_dom_type_2"/>
</dbReference>
<dbReference type="Proteomes" id="UP000783742">
    <property type="component" value="Unassembled WGS sequence"/>
</dbReference>
<keyword evidence="1" id="KW-0961">Cell wall biogenesis/degradation</keyword>
<keyword evidence="1" id="KW-0133">Cell shape</keyword>
<organism evidence="5 6">
    <name type="scientific">Peptoniphilus ovalis</name>
    <dbReference type="NCBI Taxonomy" id="2841503"/>
    <lineage>
        <taxon>Bacteria</taxon>
        <taxon>Bacillati</taxon>
        <taxon>Bacillota</taxon>
        <taxon>Tissierellia</taxon>
        <taxon>Tissierellales</taxon>
        <taxon>Peptoniphilaceae</taxon>
        <taxon>Peptoniphilus</taxon>
    </lineage>
</organism>
<reference evidence="5 6" key="1">
    <citation type="submission" date="2021-06" db="EMBL/GenBank/DDBJ databases">
        <authorList>
            <person name="Sun Q."/>
            <person name="Li D."/>
        </authorList>
    </citation>
    <scope>NUCLEOTIDE SEQUENCE [LARGE SCALE GENOMIC DNA]</scope>
    <source>
        <strain evidence="5 6">MSJ-1</strain>
    </source>
</reference>
<dbReference type="HAMAP" id="MF_00867">
    <property type="entry name" value="KhpB"/>
    <property type="match status" value="1"/>
</dbReference>
<keyword evidence="1 2" id="KW-0694">RNA-binding</keyword>
<comment type="caution">
    <text evidence="5">The sequence shown here is derived from an EMBL/GenBank/DDBJ whole genome shotgun (WGS) entry which is preliminary data.</text>
</comment>
<evidence type="ECO:0000259" key="3">
    <source>
        <dbReference type="PROSITE" id="PS50823"/>
    </source>
</evidence>
<keyword evidence="1" id="KW-0963">Cytoplasm</keyword>
<dbReference type="PROSITE" id="PS50823">
    <property type="entry name" value="KH_TYPE_2"/>
    <property type="match status" value="1"/>
</dbReference>
<keyword evidence="6" id="KW-1185">Reference proteome</keyword>
<protein>
    <recommendedName>
        <fullName evidence="1">RNA-binding protein KhpB</fullName>
    </recommendedName>
    <alternativeName>
        <fullName evidence="1">RNA-binding protein EloR</fullName>
    </alternativeName>
</protein>
<dbReference type="CDD" id="cd02414">
    <property type="entry name" value="KH-II_Jag"/>
    <property type="match status" value="1"/>
</dbReference>
<dbReference type="PANTHER" id="PTHR35800">
    <property type="entry name" value="PROTEIN JAG"/>
    <property type="match status" value="1"/>
</dbReference>
<dbReference type="InterPro" id="IPR039247">
    <property type="entry name" value="KhpB"/>
</dbReference>
<dbReference type="Pfam" id="PF01424">
    <property type="entry name" value="R3H"/>
    <property type="match status" value="1"/>
</dbReference>
<dbReference type="InterPro" id="IPR038008">
    <property type="entry name" value="Jag_KH"/>
</dbReference>
<name>A0ABS6FE54_9FIRM</name>
<dbReference type="RefSeq" id="WP_216548224.1">
    <property type="nucleotide sequence ID" value="NZ_JAHLQO010000001.1"/>
</dbReference>
<comment type="subunit">
    <text evidence="1">Forms a complex with KhpA.</text>
</comment>
<dbReference type="CDD" id="cd02644">
    <property type="entry name" value="R3H_jag"/>
    <property type="match status" value="1"/>
</dbReference>
<comment type="subcellular location">
    <subcellularLocation>
        <location evidence="1">Cytoplasm</location>
    </subcellularLocation>
</comment>
<keyword evidence="1" id="KW-0143">Chaperone</keyword>
<dbReference type="Pfam" id="PF14804">
    <property type="entry name" value="Jag_N"/>
    <property type="match status" value="1"/>
</dbReference>
<evidence type="ECO:0000256" key="1">
    <source>
        <dbReference type="HAMAP-Rule" id="MF_00867"/>
    </source>
</evidence>
<evidence type="ECO:0000313" key="5">
    <source>
        <dbReference type="EMBL" id="MBU5668465.1"/>
    </source>
</evidence>
<feature type="region of interest" description="Jag_N domain" evidence="1">
    <location>
        <begin position="5"/>
        <end position="55"/>
    </location>
</feature>
<dbReference type="SMART" id="SM01245">
    <property type="entry name" value="Jag_N"/>
    <property type="match status" value="1"/>
</dbReference>
<gene>
    <name evidence="1" type="primary">khpB</name>
    <name evidence="1" type="synonym">eloR</name>
    <name evidence="5" type="ORF">KQI68_01285</name>
</gene>
<comment type="domain">
    <text evidence="1">Has an N-terminal Jag-N domain and 2 RNA-binding domains (KH and R3H).</text>
</comment>
<feature type="domain" description="R3H" evidence="4">
    <location>
        <begin position="228"/>
        <end position="294"/>
    </location>
</feature>
<dbReference type="InterPro" id="IPR034079">
    <property type="entry name" value="R3H_KhpB"/>
</dbReference>
<dbReference type="Pfam" id="PF13083">
    <property type="entry name" value="KH_KhpA-B"/>
    <property type="match status" value="1"/>
</dbReference>
<dbReference type="PANTHER" id="PTHR35800:SF1">
    <property type="entry name" value="RNA-BINDING PROTEIN KHPB"/>
    <property type="match status" value="1"/>
</dbReference>
<dbReference type="InterPro" id="IPR032782">
    <property type="entry name" value="KhpB_N"/>
</dbReference>
<accession>A0ABS6FE54</accession>
<dbReference type="PROSITE" id="PS51061">
    <property type="entry name" value="R3H"/>
    <property type="match status" value="1"/>
</dbReference>
<feature type="domain" description="KH type-2" evidence="3">
    <location>
        <begin position="150"/>
        <end position="225"/>
    </location>
</feature>